<dbReference type="Proteomes" id="UP000013827">
    <property type="component" value="Unassembled WGS sequence"/>
</dbReference>
<dbReference type="GeneID" id="17278982"/>
<dbReference type="RefSeq" id="XP_005786140.1">
    <property type="nucleotide sequence ID" value="XM_005786083.1"/>
</dbReference>
<accession>A0A0D3JRC9</accession>
<proteinExistence type="predicted"/>
<dbReference type="EnsemblProtists" id="EOD26064">
    <property type="protein sequence ID" value="EOD26064"/>
    <property type="gene ID" value="EMIHUDRAFT_367135"/>
</dbReference>
<sequence length="142" mass="15394">MRPILEAFCDCALAPSPRVHGLRTYLPGATLAAHLDWPDAWVVSATLCVRRNASLPPWPVALHGRGVPRGGTAVALREGEALLYEGSRLWHGRPQPLSGEYTGLFVGFVPLDYPAHAGLATRAIHAAVRVVKAAAFRRYRGH</sequence>
<reference evidence="2" key="1">
    <citation type="journal article" date="2013" name="Nature">
        <title>Pan genome of the phytoplankton Emiliania underpins its global distribution.</title>
        <authorList>
            <person name="Read B.A."/>
            <person name="Kegel J."/>
            <person name="Klute M.J."/>
            <person name="Kuo A."/>
            <person name="Lefebvre S.C."/>
            <person name="Maumus F."/>
            <person name="Mayer C."/>
            <person name="Miller J."/>
            <person name="Monier A."/>
            <person name="Salamov A."/>
            <person name="Young J."/>
            <person name="Aguilar M."/>
            <person name="Claverie J.M."/>
            <person name="Frickenhaus S."/>
            <person name="Gonzalez K."/>
            <person name="Herman E.K."/>
            <person name="Lin Y.C."/>
            <person name="Napier J."/>
            <person name="Ogata H."/>
            <person name="Sarno A.F."/>
            <person name="Shmutz J."/>
            <person name="Schroeder D."/>
            <person name="de Vargas C."/>
            <person name="Verret F."/>
            <person name="von Dassow P."/>
            <person name="Valentin K."/>
            <person name="Van de Peer Y."/>
            <person name="Wheeler G."/>
            <person name="Dacks J.B."/>
            <person name="Delwiche C.F."/>
            <person name="Dyhrman S.T."/>
            <person name="Glockner G."/>
            <person name="John U."/>
            <person name="Richards T."/>
            <person name="Worden A.Z."/>
            <person name="Zhang X."/>
            <person name="Grigoriev I.V."/>
            <person name="Allen A.E."/>
            <person name="Bidle K."/>
            <person name="Borodovsky M."/>
            <person name="Bowler C."/>
            <person name="Brownlee C."/>
            <person name="Cock J.M."/>
            <person name="Elias M."/>
            <person name="Gladyshev V.N."/>
            <person name="Groth M."/>
            <person name="Guda C."/>
            <person name="Hadaegh A."/>
            <person name="Iglesias-Rodriguez M.D."/>
            <person name="Jenkins J."/>
            <person name="Jones B.M."/>
            <person name="Lawson T."/>
            <person name="Leese F."/>
            <person name="Lindquist E."/>
            <person name="Lobanov A."/>
            <person name="Lomsadze A."/>
            <person name="Malik S.B."/>
            <person name="Marsh M.E."/>
            <person name="Mackinder L."/>
            <person name="Mock T."/>
            <person name="Mueller-Roeber B."/>
            <person name="Pagarete A."/>
            <person name="Parker M."/>
            <person name="Probert I."/>
            <person name="Quesneville H."/>
            <person name="Raines C."/>
            <person name="Rensing S.A."/>
            <person name="Riano-Pachon D.M."/>
            <person name="Richier S."/>
            <person name="Rokitta S."/>
            <person name="Shiraiwa Y."/>
            <person name="Soanes D.M."/>
            <person name="van der Giezen M."/>
            <person name="Wahlund T.M."/>
            <person name="Williams B."/>
            <person name="Wilson W."/>
            <person name="Wolfe G."/>
            <person name="Wurch L.L."/>
        </authorList>
    </citation>
    <scope>NUCLEOTIDE SEQUENCE</scope>
</reference>
<name>A0A0D3JRC9_EMIH1</name>
<dbReference type="KEGG" id="ehx:EMIHUDRAFT_367135"/>
<organism evidence="1 2">
    <name type="scientific">Emiliania huxleyi (strain CCMP1516)</name>
    <dbReference type="NCBI Taxonomy" id="280463"/>
    <lineage>
        <taxon>Eukaryota</taxon>
        <taxon>Haptista</taxon>
        <taxon>Haptophyta</taxon>
        <taxon>Prymnesiophyceae</taxon>
        <taxon>Isochrysidales</taxon>
        <taxon>Noelaerhabdaceae</taxon>
        <taxon>Emiliania</taxon>
    </lineage>
</organism>
<evidence type="ECO:0000313" key="2">
    <source>
        <dbReference type="Proteomes" id="UP000013827"/>
    </source>
</evidence>
<dbReference type="EnsemblProtists" id="EOD33711">
    <property type="protein sequence ID" value="EOD33711"/>
    <property type="gene ID" value="EMIHUDRAFT_363847"/>
</dbReference>
<dbReference type="AlphaFoldDB" id="A0A0D3JRC9"/>
<dbReference type="PaxDb" id="2903-EOD26064"/>
<reference evidence="1" key="2">
    <citation type="submission" date="2024-10" db="UniProtKB">
        <authorList>
            <consortium name="EnsemblProtists"/>
        </authorList>
    </citation>
    <scope>IDENTIFICATION</scope>
</reference>
<dbReference type="RefSeq" id="XP_005778493.1">
    <property type="nucleotide sequence ID" value="XM_005778436.1"/>
</dbReference>
<dbReference type="GeneID" id="17271610"/>
<keyword evidence="2" id="KW-1185">Reference proteome</keyword>
<protein>
    <recommendedName>
        <fullName evidence="3">Fe2OG dioxygenase domain-containing protein</fullName>
    </recommendedName>
</protein>
<evidence type="ECO:0000313" key="1">
    <source>
        <dbReference type="EnsemblProtists" id="EOD26064"/>
    </source>
</evidence>
<evidence type="ECO:0008006" key="3">
    <source>
        <dbReference type="Google" id="ProtNLM"/>
    </source>
</evidence>
<dbReference type="KEGG" id="ehx:EMIHUDRAFT_363847"/>
<dbReference type="HOGENOM" id="CLU_1819446_0_0_1"/>